<feature type="domain" description="Ig-like" evidence="1">
    <location>
        <begin position="21"/>
        <end position="92"/>
    </location>
</feature>
<dbReference type="PROSITE" id="PS50835">
    <property type="entry name" value="IG_LIKE"/>
    <property type="match status" value="1"/>
</dbReference>
<dbReference type="InterPro" id="IPR036179">
    <property type="entry name" value="Ig-like_dom_sf"/>
</dbReference>
<dbReference type="InterPro" id="IPR007110">
    <property type="entry name" value="Ig-like_dom"/>
</dbReference>
<dbReference type="SUPFAM" id="SSF48726">
    <property type="entry name" value="Immunoglobulin"/>
    <property type="match status" value="1"/>
</dbReference>
<sequence length="172" mass="20068">MYFYTLCCYICLCIFCVDMNPAKILIRQRTISEGSDLYVTCSIFGQKKYPSFYVYLLKDGQGFQKLELRKNVDDVLFTISNVHLNHSGNYSCLYSTTNYNPSHVERKGQDIVETLVIREYFLFLLIPHATAFISYFLQLFVQAMVSLRLTALPVGRREKLTDNDRMQSKYNT</sequence>
<dbReference type="Pfam" id="PF13895">
    <property type="entry name" value="Ig_2"/>
    <property type="match status" value="1"/>
</dbReference>
<reference evidence="2" key="1">
    <citation type="submission" date="2025-08" db="UniProtKB">
        <authorList>
            <consortium name="Ensembl"/>
        </authorList>
    </citation>
    <scope>IDENTIFICATION</scope>
</reference>
<dbReference type="Proteomes" id="UP000261480">
    <property type="component" value="Unplaced"/>
</dbReference>
<protein>
    <recommendedName>
        <fullName evidence="1">Ig-like domain-containing protein</fullName>
    </recommendedName>
</protein>
<keyword evidence="3" id="KW-1185">Reference proteome</keyword>
<dbReference type="CDD" id="cd00096">
    <property type="entry name" value="Ig"/>
    <property type="match status" value="1"/>
</dbReference>
<dbReference type="Ensembl" id="ENSPMET00000015339.1">
    <property type="protein sequence ID" value="ENSPMEP00000021398.1"/>
    <property type="gene ID" value="ENSPMEG00000000010.1"/>
</dbReference>
<organism evidence="2 3">
    <name type="scientific">Poecilia mexicana</name>
    <dbReference type="NCBI Taxonomy" id="48701"/>
    <lineage>
        <taxon>Eukaryota</taxon>
        <taxon>Metazoa</taxon>
        <taxon>Chordata</taxon>
        <taxon>Craniata</taxon>
        <taxon>Vertebrata</taxon>
        <taxon>Euteleostomi</taxon>
        <taxon>Actinopterygii</taxon>
        <taxon>Neopterygii</taxon>
        <taxon>Teleostei</taxon>
        <taxon>Neoteleostei</taxon>
        <taxon>Acanthomorphata</taxon>
        <taxon>Ovalentaria</taxon>
        <taxon>Atherinomorphae</taxon>
        <taxon>Cyprinodontiformes</taxon>
        <taxon>Poeciliidae</taxon>
        <taxon>Poeciliinae</taxon>
        <taxon>Poecilia</taxon>
    </lineage>
</organism>
<evidence type="ECO:0000313" key="2">
    <source>
        <dbReference type="Ensembl" id="ENSPMEP00000021398.1"/>
    </source>
</evidence>
<reference evidence="2" key="2">
    <citation type="submission" date="2025-09" db="UniProtKB">
        <authorList>
            <consortium name="Ensembl"/>
        </authorList>
    </citation>
    <scope>IDENTIFICATION</scope>
</reference>
<name>A0A3B3Y2N1_9TELE</name>
<accession>A0A3B3Y2N1</accession>
<evidence type="ECO:0000313" key="3">
    <source>
        <dbReference type="Proteomes" id="UP000261480"/>
    </source>
</evidence>
<dbReference type="AlphaFoldDB" id="A0A3B3Y2N1"/>
<dbReference type="Gene3D" id="2.60.40.10">
    <property type="entry name" value="Immunoglobulins"/>
    <property type="match status" value="1"/>
</dbReference>
<evidence type="ECO:0000259" key="1">
    <source>
        <dbReference type="PROSITE" id="PS50835"/>
    </source>
</evidence>
<proteinExistence type="predicted"/>
<dbReference type="InterPro" id="IPR013783">
    <property type="entry name" value="Ig-like_fold"/>
</dbReference>